<keyword evidence="2" id="KW-1185">Reference proteome</keyword>
<reference evidence="1 2" key="1">
    <citation type="submission" date="2020-09" db="EMBL/GenBank/DDBJ databases">
        <title>De no assembly of potato wild relative species, Solanum commersonii.</title>
        <authorList>
            <person name="Cho K."/>
        </authorList>
    </citation>
    <scope>NUCLEOTIDE SEQUENCE [LARGE SCALE GENOMIC DNA]</scope>
    <source>
        <strain evidence="1">LZ3.2</strain>
        <tissue evidence="1">Leaf</tissue>
    </source>
</reference>
<organism evidence="1 2">
    <name type="scientific">Solanum commersonii</name>
    <name type="common">Commerson's wild potato</name>
    <name type="synonym">Commerson's nightshade</name>
    <dbReference type="NCBI Taxonomy" id="4109"/>
    <lineage>
        <taxon>Eukaryota</taxon>
        <taxon>Viridiplantae</taxon>
        <taxon>Streptophyta</taxon>
        <taxon>Embryophyta</taxon>
        <taxon>Tracheophyta</taxon>
        <taxon>Spermatophyta</taxon>
        <taxon>Magnoliopsida</taxon>
        <taxon>eudicotyledons</taxon>
        <taxon>Gunneridae</taxon>
        <taxon>Pentapetalae</taxon>
        <taxon>asterids</taxon>
        <taxon>lamiids</taxon>
        <taxon>Solanales</taxon>
        <taxon>Solanaceae</taxon>
        <taxon>Solanoideae</taxon>
        <taxon>Solaneae</taxon>
        <taxon>Solanum</taxon>
    </lineage>
</organism>
<evidence type="ECO:0000313" key="2">
    <source>
        <dbReference type="Proteomes" id="UP000824120"/>
    </source>
</evidence>
<dbReference type="Proteomes" id="UP000824120">
    <property type="component" value="Chromosome 3"/>
</dbReference>
<name>A0A9J5ZS45_SOLCO</name>
<gene>
    <name evidence="1" type="ORF">H5410_014676</name>
</gene>
<proteinExistence type="predicted"/>
<dbReference type="AlphaFoldDB" id="A0A9J5ZS45"/>
<dbReference type="EMBL" id="JACXVP010000003">
    <property type="protein sequence ID" value="KAG5614852.1"/>
    <property type="molecule type" value="Genomic_DNA"/>
</dbReference>
<evidence type="ECO:0000313" key="1">
    <source>
        <dbReference type="EMBL" id="KAG5614852.1"/>
    </source>
</evidence>
<comment type="caution">
    <text evidence="1">The sequence shown here is derived from an EMBL/GenBank/DDBJ whole genome shotgun (WGS) entry which is preliminary data.</text>
</comment>
<accession>A0A9J5ZS45</accession>
<sequence length="168" mass="19082">MQRNPEPPAVQIKTAQKIDPTHFLFFLALTKKCQSSSNGGIPGKATASALTNSFQSYQPRLIALVATRWQHVKHKEDWDESKPSTLLPFGFSGILDEISYKTQLFSGPGEDFQFGICGEFRFYPPSHLNFRPSTPKRTPIFPIYINPFYFTVKGGRKKKFEGKYGKKD</sequence>
<protein>
    <submittedName>
        <fullName evidence="1">Uncharacterized protein</fullName>
    </submittedName>
</protein>